<reference evidence="8" key="1">
    <citation type="journal article" date="2019" name="Int. J. Syst. Evol. Microbiol.">
        <title>The Global Catalogue of Microorganisms (GCM) 10K type strain sequencing project: providing services to taxonomists for standard genome sequencing and annotation.</title>
        <authorList>
            <consortium name="The Broad Institute Genomics Platform"/>
            <consortium name="The Broad Institute Genome Sequencing Center for Infectious Disease"/>
            <person name="Wu L."/>
            <person name="Ma J."/>
        </authorList>
    </citation>
    <scope>NUCLEOTIDE SEQUENCE [LARGE SCALE GENOMIC DNA]</scope>
    <source>
        <strain evidence="8">KCTC 22245</strain>
    </source>
</reference>
<protein>
    <submittedName>
        <fullName evidence="7">NfeD family protein</fullName>
    </submittedName>
</protein>
<dbReference type="InterPro" id="IPR002810">
    <property type="entry name" value="NfeD-like_C"/>
</dbReference>
<dbReference type="PANTHER" id="PTHR33507:SF3">
    <property type="entry name" value="INNER MEMBRANE PROTEIN YBBJ"/>
    <property type="match status" value="1"/>
</dbReference>
<keyword evidence="8" id="KW-1185">Reference proteome</keyword>
<dbReference type="PANTHER" id="PTHR33507">
    <property type="entry name" value="INNER MEMBRANE PROTEIN YBBJ"/>
    <property type="match status" value="1"/>
</dbReference>
<keyword evidence="2 5" id="KW-0812">Transmembrane</keyword>
<organism evidence="7 8">
    <name type="scientific">Parvularcula lutaonensis</name>
    <dbReference type="NCBI Taxonomy" id="491923"/>
    <lineage>
        <taxon>Bacteria</taxon>
        <taxon>Pseudomonadati</taxon>
        <taxon>Pseudomonadota</taxon>
        <taxon>Alphaproteobacteria</taxon>
        <taxon>Parvularculales</taxon>
        <taxon>Parvularculaceae</taxon>
        <taxon>Parvularcula</taxon>
    </lineage>
</organism>
<evidence type="ECO:0000259" key="6">
    <source>
        <dbReference type="Pfam" id="PF01957"/>
    </source>
</evidence>
<dbReference type="RefSeq" id="WP_189573030.1">
    <property type="nucleotide sequence ID" value="NZ_BMXU01000001.1"/>
</dbReference>
<keyword evidence="3 5" id="KW-1133">Transmembrane helix</keyword>
<accession>A0ABV7M874</accession>
<evidence type="ECO:0000256" key="2">
    <source>
        <dbReference type="ARBA" id="ARBA00022692"/>
    </source>
</evidence>
<feature type="transmembrane region" description="Helical" evidence="5">
    <location>
        <begin position="12"/>
        <end position="33"/>
    </location>
</feature>
<feature type="domain" description="NfeD-like C-terminal" evidence="6">
    <location>
        <begin position="92"/>
        <end position="147"/>
    </location>
</feature>
<dbReference type="SUPFAM" id="SSF141322">
    <property type="entry name" value="NfeD domain-like"/>
    <property type="match status" value="1"/>
</dbReference>
<evidence type="ECO:0000256" key="1">
    <source>
        <dbReference type="ARBA" id="ARBA00004141"/>
    </source>
</evidence>
<evidence type="ECO:0000313" key="7">
    <source>
        <dbReference type="EMBL" id="MFC3301645.1"/>
    </source>
</evidence>
<dbReference type="Gene3D" id="2.40.50.140">
    <property type="entry name" value="Nucleic acid-binding proteins"/>
    <property type="match status" value="1"/>
</dbReference>
<name>A0ABV7M874_9PROT</name>
<proteinExistence type="predicted"/>
<evidence type="ECO:0000313" key="8">
    <source>
        <dbReference type="Proteomes" id="UP001595607"/>
    </source>
</evidence>
<dbReference type="InterPro" id="IPR052165">
    <property type="entry name" value="Membrane_assoc_protease"/>
</dbReference>
<dbReference type="InterPro" id="IPR012340">
    <property type="entry name" value="NA-bd_OB-fold"/>
</dbReference>
<feature type="transmembrane region" description="Helical" evidence="5">
    <location>
        <begin position="53"/>
        <end position="71"/>
    </location>
</feature>
<evidence type="ECO:0000256" key="3">
    <source>
        <dbReference type="ARBA" id="ARBA00022989"/>
    </source>
</evidence>
<dbReference type="EMBL" id="JBHRVA010000002">
    <property type="protein sequence ID" value="MFC3301645.1"/>
    <property type="molecule type" value="Genomic_DNA"/>
</dbReference>
<evidence type="ECO:0000256" key="5">
    <source>
        <dbReference type="SAM" id="Phobius"/>
    </source>
</evidence>
<gene>
    <name evidence="7" type="ORF">ACFONP_02715</name>
</gene>
<evidence type="ECO:0000256" key="4">
    <source>
        <dbReference type="ARBA" id="ARBA00023136"/>
    </source>
</evidence>
<dbReference type="Proteomes" id="UP001595607">
    <property type="component" value="Unassembled WGS sequence"/>
</dbReference>
<comment type="subcellular location">
    <subcellularLocation>
        <location evidence="1">Membrane</location>
        <topology evidence="1">Multi-pass membrane protein</topology>
    </subcellularLocation>
</comment>
<comment type="caution">
    <text evidence="7">The sequence shown here is derived from an EMBL/GenBank/DDBJ whole genome shotgun (WGS) entry which is preliminary data.</text>
</comment>
<dbReference type="Pfam" id="PF01957">
    <property type="entry name" value="NfeD"/>
    <property type="match status" value="1"/>
</dbReference>
<keyword evidence="4 5" id="KW-0472">Membrane</keyword>
<sequence length="153" mass="16295">MELLLDPPFWAWFVLAGILLILELMTGTFYLLWPAAAAGLTGLATRAPFTPSGAGEWLLFAVLTVVLTLAARAMGLKRRPSPDDTRPFNRADSRVGQHARAIAAFEAGRGRVRLGDTDWQARSPVPVAAGDDVVITDVDGSVLVVAPAGTQTQ</sequence>